<accession>A0A1G1ZJ70</accession>
<sequence>MRRNKTRRRKDKTPLRWFVAPRPYRIFYAVTATDPNTHKTATSNTHRDIKARSAQEALEKLRKNLDLQSERNTKDWGGCLFEYSDFKVALVCQRCHGRGHLKFK</sequence>
<organism evidence="1 2">
    <name type="scientific">Candidatus Harrisonbacteria bacterium RIFCSPHIGHO2_12_FULL_48_16</name>
    <dbReference type="NCBI Taxonomy" id="1798405"/>
    <lineage>
        <taxon>Bacteria</taxon>
        <taxon>Candidatus Harrisoniibacteriota</taxon>
    </lineage>
</organism>
<dbReference type="AlphaFoldDB" id="A0A1G1ZJ70"/>
<proteinExistence type="predicted"/>
<name>A0A1G1ZJ70_9BACT</name>
<comment type="caution">
    <text evidence="1">The sequence shown here is derived from an EMBL/GenBank/DDBJ whole genome shotgun (WGS) entry which is preliminary data.</text>
</comment>
<dbReference type="Proteomes" id="UP000177174">
    <property type="component" value="Unassembled WGS sequence"/>
</dbReference>
<dbReference type="EMBL" id="MHJH01000019">
    <property type="protein sequence ID" value="OGY64479.1"/>
    <property type="molecule type" value="Genomic_DNA"/>
</dbReference>
<gene>
    <name evidence="1" type="ORF">A3E64_02615</name>
</gene>
<evidence type="ECO:0000313" key="1">
    <source>
        <dbReference type="EMBL" id="OGY64479.1"/>
    </source>
</evidence>
<evidence type="ECO:0000313" key="2">
    <source>
        <dbReference type="Proteomes" id="UP000177174"/>
    </source>
</evidence>
<reference evidence="1 2" key="1">
    <citation type="journal article" date="2016" name="Nat. Commun.">
        <title>Thousands of microbial genomes shed light on interconnected biogeochemical processes in an aquifer system.</title>
        <authorList>
            <person name="Anantharaman K."/>
            <person name="Brown C.T."/>
            <person name="Hug L.A."/>
            <person name="Sharon I."/>
            <person name="Castelle C.J."/>
            <person name="Probst A.J."/>
            <person name="Thomas B.C."/>
            <person name="Singh A."/>
            <person name="Wilkins M.J."/>
            <person name="Karaoz U."/>
            <person name="Brodie E.L."/>
            <person name="Williams K.H."/>
            <person name="Hubbard S.S."/>
            <person name="Banfield J.F."/>
        </authorList>
    </citation>
    <scope>NUCLEOTIDE SEQUENCE [LARGE SCALE GENOMIC DNA]</scope>
</reference>
<protein>
    <submittedName>
        <fullName evidence="1">Uncharacterized protein</fullName>
    </submittedName>
</protein>